<dbReference type="Pfam" id="PF11738">
    <property type="entry name" value="DUF3298"/>
    <property type="match status" value="1"/>
</dbReference>
<evidence type="ECO:0000313" key="3">
    <source>
        <dbReference type="EMBL" id="GAA6269771.1"/>
    </source>
</evidence>
<keyword evidence="1" id="KW-0472">Membrane</keyword>
<protein>
    <submittedName>
        <fullName evidence="3">Anti-sigma-V factor rsiV</fullName>
    </submittedName>
</protein>
<dbReference type="Proteomes" id="UP001600894">
    <property type="component" value="Unassembled WGS sequence"/>
</dbReference>
<evidence type="ECO:0000259" key="2">
    <source>
        <dbReference type="Pfam" id="PF11738"/>
    </source>
</evidence>
<keyword evidence="1" id="KW-1133">Transmembrane helix</keyword>
<evidence type="ECO:0000313" key="4">
    <source>
        <dbReference type="Proteomes" id="UP001600894"/>
    </source>
</evidence>
<evidence type="ECO:0000256" key="1">
    <source>
        <dbReference type="SAM" id="Phobius"/>
    </source>
</evidence>
<dbReference type="InterPro" id="IPR021729">
    <property type="entry name" value="DUF3298"/>
</dbReference>
<dbReference type="Gene3D" id="3.90.640.20">
    <property type="entry name" value="Heat-shock cognate protein, ATPase"/>
    <property type="match status" value="1"/>
</dbReference>
<sequence length="292" mass="32743">MNRMEDAKKKYEDIPVPEALGQRVQAAVARSKKQQRKKRITRLFYRAAGRSLTAAAAVVAVFTLMVNTNTVFADTVSEIPVVGAAARLLTFRSFTEENEDMKIAVEVPEIETIEQDTGGLADSINQEIYRLCLEYAEGAKKRAVEYREAFLATGGTKEEWAAHNIEIWVWYELKSQTADRISFVVQGTENWSSAYNEGKYYNLDLKNGKRLSLKDILGEDYKKIADDAVRSQIPEKERETGVKFWKAEEGGFEGITDETPFYINEAGEPVVVFAPYEIAPGAAGEVEFVIKG</sequence>
<feature type="transmembrane region" description="Helical" evidence="1">
    <location>
        <begin position="43"/>
        <end position="66"/>
    </location>
</feature>
<keyword evidence="1" id="KW-0812">Transmembrane</keyword>
<dbReference type="Gene3D" id="3.30.565.40">
    <property type="entry name" value="Fervidobacterium nodosum Rt17-B1 like"/>
    <property type="match status" value="1"/>
</dbReference>
<reference evidence="3 4" key="1">
    <citation type="submission" date="2024-04" db="EMBL/GenBank/DDBJ databases">
        <title>Defined microbial consortia suppress multidrug-resistant proinflammatory Enterobacteriaceae via ecological control.</title>
        <authorList>
            <person name="Furuichi M."/>
            <person name="Kawaguchi T."/>
            <person name="Pust M."/>
            <person name="Yasuma K."/>
            <person name="Plichta D."/>
            <person name="Hasegawa N."/>
            <person name="Ohya T."/>
            <person name="Bhattarai S."/>
            <person name="Sasajima S."/>
            <person name="Aoto Y."/>
            <person name="Tuganbaev T."/>
            <person name="Yaginuma M."/>
            <person name="Ueda M."/>
            <person name="Okahashi N."/>
            <person name="Amafuji K."/>
            <person name="Kiridooshi Y."/>
            <person name="Sugita K."/>
            <person name="Strazar M."/>
            <person name="Skelly A."/>
            <person name="Suda W."/>
            <person name="Hattori M."/>
            <person name="Nakamoto N."/>
            <person name="Caballero S."/>
            <person name="Norman J."/>
            <person name="Olle B."/>
            <person name="Tanoue T."/>
            <person name="Arita M."/>
            <person name="Bucci V."/>
            <person name="Atarashi K."/>
            <person name="Xavier R."/>
            <person name="Honda K."/>
        </authorList>
    </citation>
    <scope>NUCLEOTIDE SEQUENCE [LARGE SCALE GENOMIC DNA]</scope>
    <source>
        <strain evidence="4">f13</strain>
    </source>
</reference>
<organism evidence="3 4">
    <name type="scientific">Enterocloster alcoholdehydrogenati</name>
    <dbReference type="NCBI Taxonomy" id="2547410"/>
    <lineage>
        <taxon>Bacteria</taxon>
        <taxon>Bacillati</taxon>
        <taxon>Bacillota</taxon>
        <taxon>Clostridia</taxon>
        <taxon>Lachnospirales</taxon>
        <taxon>Lachnospiraceae</taxon>
        <taxon>Enterocloster</taxon>
    </lineage>
</organism>
<proteinExistence type="predicted"/>
<accession>A0ABQ0B0J7</accession>
<dbReference type="RefSeq" id="WP_390470509.1">
    <property type="nucleotide sequence ID" value="NZ_BAABXL010000001.1"/>
</dbReference>
<name>A0ABQ0B0J7_9FIRM</name>
<comment type="caution">
    <text evidence="3">The sequence shown here is derived from an EMBL/GenBank/DDBJ whole genome shotgun (WGS) entry which is preliminary data.</text>
</comment>
<gene>
    <name evidence="3" type="ORF">F130042H8_28310</name>
</gene>
<feature type="domain" description="DUF3298" evidence="2">
    <location>
        <begin position="214"/>
        <end position="290"/>
    </location>
</feature>
<dbReference type="InterPro" id="IPR037126">
    <property type="entry name" value="PdaC/RsiV-like_sf"/>
</dbReference>
<keyword evidence="4" id="KW-1185">Reference proteome</keyword>
<dbReference type="EMBL" id="BAABXL010000001">
    <property type="protein sequence ID" value="GAA6269771.1"/>
    <property type="molecule type" value="Genomic_DNA"/>
</dbReference>